<reference evidence="2" key="2">
    <citation type="journal article" date="2021" name="Sci. Data">
        <title>Chromosome-scale genome sequencing, assembly and annotation of six genomes from subfamily Leishmaniinae.</title>
        <authorList>
            <person name="Almutairi H."/>
            <person name="Urbaniak M.D."/>
            <person name="Bates M.D."/>
            <person name="Jariyapan N."/>
            <person name="Kwakye-Nuako G."/>
            <person name="Thomaz Soccol V."/>
            <person name="Al-Salem W.S."/>
            <person name="Dillon R.J."/>
            <person name="Bates P.A."/>
            <person name="Gatherer D."/>
        </authorList>
    </citation>
    <scope>NUCLEOTIDE SEQUENCE [LARGE SCALE GENOMIC DNA]</scope>
</reference>
<evidence type="ECO:0000313" key="1">
    <source>
        <dbReference type="EMBL" id="KAG5486805.1"/>
    </source>
</evidence>
<dbReference type="GeneID" id="92362128"/>
<sequence>MWKTGERQGCHVALFSKPIRMSGHSLLGRRCLDQQSGRQLWDGQAGLDRSSEKNASTQIQKLAHRHAHAEAGNARRGQRLHLSERSMSCPSNYWDNALQQLFQRRIGASRPLLDGAVSQQRRTFTMSGANGPRRT</sequence>
<keyword evidence="2" id="KW-1185">Reference proteome</keyword>
<reference evidence="2" key="1">
    <citation type="journal article" date="2021" name="Microbiol. Resour. Announc.">
        <title>LGAAP: Leishmaniinae Genome Assembly and Annotation Pipeline.</title>
        <authorList>
            <person name="Almutairi H."/>
            <person name="Urbaniak M.D."/>
            <person name="Bates M.D."/>
            <person name="Jariyapan N."/>
            <person name="Kwakye-Nuako G."/>
            <person name="Thomaz-Soccol V."/>
            <person name="Al-Salem W.S."/>
            <person name="Dillon R.J."/>
            <person name="Bates P.A."/>
            <person name="Gatherer D."/>
        </authorList>
    </citation>
    <scope>NUCLEOTIDE SEQUENCE [LARGE SCALE GENOMIC DNA]</scope>
</reference>
<dbReference type="AlphaFoldDB" id="A0A836I1U1"/>
<gene>
    <name evidence="1" type="ORF">LSCM4_06270</name>
</gene>
<organism evidence="1 2">
    <name type="scientific">Leishmania orientalis</name>
    <dbReference type="NCBI Taxonomy" id="2249476"/>
    <lineage>
        <taxon>Eukaryota</taxon>
        <taxon>Discoba</taxon>
        <taxon>Euglenozoa</taxon>
        <taxon>Kinetoplastea</taxon>
        <taxon>Metakinetoplastina</taxon>
        <taxon>Trypanosomatida</taxon>
        <taxon>Trypanosomatidae</taxon>
        <taxon>Leishmaniinae</taxon>
        <taxon>Leishmania</taxon>
    </lineage>
</organism>
<proteinExistence type="predicted"/>
<dbReference type="KEGG" id="loi:92362128"/>
<accession>A0A836I1U1</accession>
<comment type="caution">
    <text evidence="1">The sequence shown here is derived from an EMBL/GenBank/DDBJ whole genome shotgun (WGS) entry which is preliminary data.</text>
</comment>
<evidence type="ECO:0000313" key="2">
    <source>
        <dbReference type="Proteomes" id="UP000674143"/>
    </source>
</evidence>
<dbReference type="Proteomes" id="UP000674143">
    <property type="component" value="Unassembled WGS sequence"/>
</dbReference>
<protein>
    <submittedName>
        <fullName evidence="1">Uncharacterized protein</fullName>
    </submittedName>
</protein>
<name>A0A836I1U1_9TRYP</name>
<dbReference type="EMBL" id="JAFHLR010000007">
    <property type="protein sequence ID" value="KAG5486805.1"/>
    <property type="molecule type" value="Genomic_DNA"/>
</dbReference>
<dbReference type="RefSeq" id="XP_067065599.1">
    <property type="nucleotide sequence ID" value="XM_067208194.1"/>
</dbReference>